<dbReference type="EnsemblPlants" id="MELO3C014198.2.1">
    <property type="protein sequence ID" value="MELO3C014198.2.1"/>
    <property type="gene ID" value="MELO3C014198.2"/>
</dbReference>
<name>A0A9I9D832_CUCME</name>
<evidence type="ECO:0000313" key="1">
    <source>
        <dbReference type="EnsemblPlants" id="MELO3C014198.2.1"/>
    </source>
</evidence>
<sequence length="49" mass="5761">MDVDKSVVRDASSRAFPTRKRDDVDKELLSTHCSPIWTTHRQWRTTDIC</sequence>
<dbReference type="AlphaFoldDB" id="A0A9I9D832"/>
<reference evidence="1" key="1">
    <citation type="submission" date="2023-03" db="UniProtKB">
        <authorList>
            <consortium name="EnsemblPlants"/>
        </authorList>
    </citation>
    <scope>IDENTIFICATION</scope>
</reference>
<organism evidence="1">
    <name type="scientific">Cucumis melo</name>
    <name type="common">Muskmelon</name>
    <dbReference type="NCBI Taxonomy" id="3656"/>
    <lineage>
        <taxon>Eukaryota</taxon>
        <taxon>Viridiplantae</taxon>
        <taxon>Streptophyta</taxon>
        <taxon>Embryophyta</taxon>
        <taxon>Tracheophyta</taxon>
        <taxon>Spermatophyta</taxon>
        <taxon>Magnoliopsida</taxon>
        <taxon>eudicotyledons</taxon>
        <taxon>Gunneridae</taxon>
        <taxon>Pentapetalae</taxon>
        <taxon>rosids</taxon>
        <taxon>fabids</taxon>
        <taxon>Cucurbitales</taxon>
        <taxon>Cucurbitaceae</taxon>
        <taxon>Benincaseae</taxon>
        <taxon>Cucumis</taxon>
    </lineage>
</organism>
<protein>
    <submittedName>
        <fullName evidence="1">Uncharacterized protein</fullName>
    </submittedName>
</protein>
<proteinExistence type="predicted"/>
<dbReference type="Gramene" id="MELO3C014198.2.1">
    <property type="protein sequence ID" value="MELO3C014198.2.1"/>
    <property type="gene ID" value="MELO3C014198.2"/>
</dbReference>
<accession>A0A9I9D832</accession>